<keyword evidence="2" id="KW-1185">Reference proteome</keyword>
<dbReference type="EMBL" id="CP013108">
    <property type="protein sequence ID" value="APG93144.1"/>
    <property type="molecule type" value="Genomic_DNA"/>
</dbReference>
<evidence type="ECO:0000313" key="1">
    <source>
        <dbReference type="EMBL" id="APG93144.1"/>
    </source>
</evidence>
<organism evidence="1 2">
    <name type="scientific">Sinorhizobium americanum</name>
    <dbReference type="NCBI Taxonomy" id="194963"/>
    <lineage>
        <taxon>Bacteria</taxon>
        <taxon>Pseudomonadati</taxon>
        <taxon>Pseudomonadota</taxon>
        <taxon>Alphaproteobacteria</taxon>
        <taxon>Hyphomicrobiales</taxon>
        <taxon>Rhizobiaceae</taxon>
        <taxon>Sinorhizobium/Ensifer group</taxon>
        <taxon>Sinorhizobium</taxon>
    </lineage>
</organism>
<dbReference type="Proteomes" id="UP000182306">
    <property type="component" value="Plasmid A"/>
</dbReference>
<proteinExistence type="predicted"/>
<name>A0A1L3LSS7_9HYPH</name>
<sequence>MIPFTEPPTSDPSTDSFPSLIGQFELPWSACFPLDNDRAVAHPSGNCNIGN</sequence>
<dbReference type="AlphaFoldDB" id="A0A1L3LSS7"/>
<reference evidence="1 2" key="1">
    <citation type="submission" date="2015-10" db="EMBL/GenBank/DDBJ databases">
        <title>Genomic differences between typical nodule nitrogen-fixing rhizobial strains and those coming from bean seeds.</title>
        <authorList>
            <person name="Peralta H."/>
            <person name="Aguilar-Vera A."/>
            <person name="Diaz R."/>
            <person name="Mora Y."/>
            <person name="Martinez-Batallar G."/>
            <person name="Salazar E."/>
            <person name="Vargas-Lagunas C."/>
            <person name="Encarnacion S."/>
            <person name="Girard L."/>
            <person name="Mora J."/>
        </authorList>
    </citation>
    <scope>NUCLEOTIDE SEQUENCE [LARGE SCALE GENOMIC DNA]</scope>
    <source>
        <strain evidence="1 2">CFNEI 73</strain>
        <plasmid evidence="1 2">A</plasmid>
    </source>
</reference>
<accession>A0A1L3LSS7</accession>
<gene>
    <name evidence="1" type="ORF">SAMCFNEI73_pA0169</name>
</gene>
<evidence type="ECO:0000313" key="2">
    <source>
        <dbReference type="Proteomes" id="UP000182306"/>
    </source>
</evidence>
<protein>
    <submittedName>
        <fullName evidence="1">Uncharacterized protein</fullName>
    </submittedName>
</protein>
<geneLocation type="plasmid" evidence="1 2">
    <name>A</name>
</geneLocation>
<keyword evidence="1" id="KW-0614">Plasmid</keyword>
<dbReference type="KEGG" id="same:SAMCFNEI73_pA0169"/>